<dbReference type="InterPro" id="IPR043990">
    <property type="entry name" value="AC_1"/>
</dbReference>
<dbReference type="AlphaFoldDB" id="A0A0G9H5B3"/>
<dbReference type="InterPro" id="IPR011050">
    <property type="entry name" value="Pectin_lyase_fold/virulence"/>
</dbReference>
<evidence type="ECO:0000313" key="4">
    <source>
        <dbReference type="Proteomes" id="UP000035481"/>
    </source>
</evidence>
<dbReference type="CDD" id="cd01344">
    <property type="entry name" value="PL2_Passenger_AT"/>
    <property type="match status" value="1"/>
</dbReference>
<evidence type="ECO:0000259" key="2">
    <source>
        <dbReference type="Pfam" id="PF18883"/>
    </source>
</evidence>
<evidence type="ECO:0000256" key="1">
    <source>
        <dbReference type="SAM" id="SignalP"/>
    </source>
</evidence>
<dbReference type="GO" id="GO:0019867">
    <property type="term" value="C:outer membrane"/>
    <property type="evidence" value="ECO:0007669"/>
    <property type="project" value="InterPro"/>
</dbReference>
<dbReference type="NCBIfam" id="TIGR01414">
    <property type="entry name" value="autotrans_barl"/>
    <property type="match status" value="1"/>
</dbReference>
<dbReference type="Pfam" id="PF18883">
    <property type="entry name" value="AC_1"/>
    <property type="match status" value="1"/>
</dbReference>
<dbReference type="InterPro" id="IPR006315">
    <property type="entry name" value="OM_autotransptr_brl_dom"/>
</dbReference>
<dbReference type="STRING" id="1440762.Y882_07200"/>
<dbReference type="Gene3D" id="2.160.20.20">
    <property type="match status" value="2"/>
</dbReference>
<gene>
    <name evidence="3" type="ORF">Y882_07200</name>
</gene>
<dbReference type="SUPFAM" id="SSF51126">
    <property type="entry name" value="Pectin lyase-like"/>
    <property type="match status" value="2"/>
</dbReference>
<sequence>MFAVASAALAMPAMMMGAAAHATTYSAPQIVNAGQTLSLTSDSVTTTGTQATSSALQASGTNAVLNADNVTVSTTGSLVSGAYALGKSRMTFNGGQIQTAGDTAHALSAMDSIITAQGTSLITGGLNAAGARANAGSQIVLNDVAIVTTGPSANGTFAVQGGSIQMTGGSIDASGAGLYSQHAKTQTIADNVRIKAAGNGAHADSGSNIVVKGGTIDAVNIGLYANTVDSVVDLSDASRTTITTTGKNAFGAYALAGTVHLNNDSITTSGTGSHGLYTYNNGRIDAAGTDVTTTNANAVGANATTGIIALKDSTLLTTGANGNGASASKGGLVTMDGGDLTTRGKASHGLFADGLGSKVDLGATAQTHVATIGDGSVGALASNGGKVTLGGDVIETRGLGSVGLSSVGQGTDASASLITAIDSSVKTTGAQAHGTSVTRGGVINLVDSDVLASGAGASALYATGDGVSTESFTTSGGAMNSAQSNAIRAEGSTLNVLADNGAQITGGNGVLLDALVKGATHSSVKLDADRQSKLFGNVQADSASLVDVNLRNGSTLQGAAHGAHDFVIDDTSLWTITSSSDLQDLALAGTAAFAAPAADDFKALVVHGNYAGNNGTLVLNTVLGDDASPTDKLVVEGDTSGNTRLKINGVADTGAYTKNDGIEVVQVGGKSGGAFALSGRVVAGAREYLLAQGGKANPA</sequence>
<feature type="non-terminal residue" evidence="3">
    <location>
        <position position="699"/>
    </location>
</feature>
<evidence type="ECO:0000313" key="3">
    <source>
        <dbReference type="EMBL" id="KLD64419.1"/>
    </source>
</evidence>
<keyword evidence="1" id="KW-0732">Signal</keyword>
<accession>A0A0G9H5B3</accession>
<organism evidence="3 4">
    <name type="scientific">Dyella japonica DSM 16301</name>
    <dbReference type="NCBI Taxonomy" id="1440762"/>
    <lineage>
        <taxon>Bacteria</taxon>
        <taxon>Pseudomonadati</taxon>
        <taxon>Pseudomonadota</taxon>
        <taxon>Gammaproteobacteria</taxon>
        <taxon>Lysobacterales</taxon>
        <taxon>Rhodanobacteraceae</taxon>
        <taxon>Dyella</taxon>
    </lineage>
</organism>
<dbReference type="InterPro" id="IPR012332">
    <property type="entry name" value="Autotransporter_pectin_lyase_C"/>
</dbReference>
<dbReference type="RefSeq" id="WP_244466274.1">
    <property type="nucleotide sequence ID" value="NZ_JPLA01000018.1"/>
</dbReference>
<comment type="caution">
    <text evidence="3">The sequence shown here is derived from an EMBL/GenBank/DDBJ whole genome shotgun (WGS) entry which is preliminary data.</text>
</comment>
<protein>
    <recommendedName>
        <fullName evidence="2">Autochaperone domain-containing protein</fullName>
    </recommendedName>
</protein>
<reference evidence="3 4" key="1">
    <citation type="journal article" date="2015" name="Antonie Van Leeuwenhoek">
        <title>A phylogenomic and molecular marker based taxonomic framework for the order Xanthomonadales: proposal to transfer the families Algiphilaceae and Solimonadaceae to the order Nevskiales ord. nov. and to create a new family within the order Xanthomonadales, the family Rhodanobacteraceae fam. nov., containing the genus Rhodanobacter and its closest relatives.</title>
        <authorList>
            <person name="Naushad S."/>
            <person name="Adeolu M."/>
            <person name="Wong S."/>
            <person name="Sohail M."/>
            <person name="Schellhorn H.E."/>
            <person name="Gupta R.S."/>
        </authorList>
    </citation>
    <scope>NUCLEOTIDE SEQUENCE [LARGE SCALE GENOMIC DNA]</scope>
    <source>
        <strain evidence="3 4">DSM 16301</strain>
    </source>
</reference>
<feature type="chain" id="PRO_5005198081" description="Autochaperone domain-containing protein" evidence="1">
    <location>
        <begin position="23"/>
        <end position="699"/>
    </location>
</feature>
<dbReference type="Proteomes" id="UP000035481">
    <property type="component" value="Unassembled WGS sequence"/>
</dbReference>
<feature type="signal peptide" evidence="1">
    <location>
        <begin position="1"/>
        <end position="22"/>
    </location>
</feature>
<proteinExistence type="predicted"/>
<dbReference type="EMBL" id="JPLA01000018">
    <property type="protein sequence ID" value="KLD64419.1"/>
    <property type="molecule type" value="Genomic_DNA"/>
</dbReference>
<name>A0A0G9H5B3_9GAMM</name>
<feature type="domain" description="Autochaperone" evidence="2">
    <location>
        <begin position="581"/>
        <end position="690"/>
    </location>
</feature>